<dbReference type="InterPro" id="IPR050364">
    <property type="entry name" value="Cytochrome_P450_fung"/>
</dbReference>
<comment type="cofactor">
    <cofactor evidence="1 13">
        <name>heme</name>
        <dbReference type="ChEBI" id="CHEBI:30413"/>
    </cofactor>
</comment>
<dbReference type="GeneID" id="18843878"/>
<dbReference type="KEGG" id="dsq:DICSQDRAFT_72464"/>
<accession>R7SJ91</accession>
<dbReference type="GO" id="GO:0016705">
    <property type="term" value="F:oxidoreductase activity, acting on paired donors, with incorporation or reduction of molecular oxygen"/>
    <property type="evidence" value="ECO:0007669"/>
    <property type="project" value="InterPro"/>
</dbReference>
<dbReference type="HOGENOM" id="CLU_001570_2_3_1"/>
<evidence type="ECO:0000256" key="10">
    <source>
        <dbReference type="ARBA" id="ARBA00023004"/>
    </source>
</evidence>
<dbReference type="Proteomes" id="UP000053319">
    <property type="component" value="Unassembled WGS sequence"/>
</dbReference>
<keyword evidence="10 13" id="KW-0408">Iron</keyword>
<dbReference type="AlphaFoldDB" id="R7SJ91"/>
<evidence type="ECO:0000256" key="12">
    <source>
        <dbReference type="ARBA" id="ARBA00023136"/>
    </source>
</evidence>
<dbReference type="Pfam" id="PF00067">
    <property type="entry name" value="p450"/>
    <property type="match status" value="1"/>
</dbReference>
<dbReference type="InterPro" id="IPR017972">
    <property type="entry name" value="Cyt_P450_CS"/>
</dbReference>
<dbReference type="PROSITE" id="PS00086">
    <property type="entry name" value="CYTOCHROME_P450"/>
    <property type="match status" value="1"/>
</dbReference>
<evidence type="ECO:0000256" key="7">
    <source>
        <dbReference type="ARBA" id="ARBA00022723"/>
    </source>
</evidence>
<sequence length="460" mass="52502">MHSSRAGDIVYLDALGTPMIILGSHEASIDLLEKRSSIYSDRHLALMAQITGFGWLFSMMAYGPQWRKTRSAFHQCMNLAAIPRFRPVQELETKKYLLKLLRDPSGFAEHGRHLIGAIIMRVAYGIDVEEEGNHKYVKIAENTMDVFNVVFQPGRYIRKTSRTWTHTWAQTIPSLRHIPSWFPGVKFKRDFARWIPIQSILITRYLWSQRGGHAHESIASILLDRVEDKNKDEMDTAKRAAAAAYIAGADTTLSTLSTFLAAMASHPEAQKCAQKELSRVIGSDRLPTLADKEDLPYVMAIVKECMRWRSVVPLAVPHFSIEEDVYMGYRIPKGSIVLSNIWSYSRDERYYPDPEAFRPERFLTEERKLDSTVLNPSHFVFGYGRRICPGRHFAEASLFMILSSVLHVFNIRPPLDKERRPLQLEVKMTNGVVSYPEAFDCVITPRSTSTEALIRSSCSD</sequence>
<keyword evidence="9 14" id="KW-0560">Oxidoreductase</keyword>
<name>R7SJ91_DICSQ</name>
<evidence type="ECO:0000256" key="11">
    <source>
        <dbReference type="ARBA" id="ARBA00023033"/>
    </source>
</evidence>
<dbReference type="GO" id="GO:0005506">
    <property type="term" value="F:iron ion binding"/>
    <property type="evidence" value="ECO:0007669"/>
    <property type="project" value="InterPro"/>
</dbReference>
<evidence type="ECO:0000256" key="1">
    <source>
        <dbReference type="ARBA" id="ARBA00001971"/>
    </source>
</evidence>
<dbReference type="PANTHER" id="PTHR46300">
    <property type="entry name" value="P450, PUTATIVE (EUROFUNG)-RELATED-RELATED"/>
    <property type="match status" value="1"/>
</dbReference>
<dbReference type="OMA" id="FNDYWKE"/>
<dbReference type="GO" id="GO:0016020">
    <property type="term" value="C:membrane"/>
    <property type="evidence" value="ECO:0007669"/>
    <property type="project" value="UniProtKB-SubCell"/>
</dbReference>
<dbReference type="InterPro" id="IPR002401">
    <property type="entry name" value="Cyt_P450_E_grp-I"/>
</dbReference>
<evidence type="ECO:0000256" key="6">
    <source>
        <dbReference type="ARBA" id="ARBA00022692"/>
    </source>
</evidence>
<dbReference type="PRINTS" id="PR00463">
    <property type="entry name" value="EP450I"/>
</dbReference>
<evidence type="ECO:0000256" key="8">
    <source>
        <dbReference type="ARBA" id="ARBA00022989"/>
    </source>
</evidence>
<evidence type="ECO:0000256" key="4">
    <source>
        <dbReference type="ARBA" id="ARBA00010617"/>
    </source>
</evidence>
<keyword evidence="11 14" id="KW-0503">Monooxygenase</keyword>
<keyword evidence="12" id="KW-0472">Membrane</keyword>
<dbReference type="RefSeq" id="XP_007371302.1">
    <property type="nucleotide sequence ID" value="XM_007371240.1"/>
</dbReference>
<comment type="pathway">
    <text evidence="3">Secondary metabolite biosynthesis.</text>
</comment>
<evidence type="ECO:0000256" key="9">
    <source>
        <dbReference type="ARBA" id="ARBA00023002"/>
    </source>
</evidence>
<dbReference type="Gene3D" id="1.10.630.10">
    <property type="entry name" value="Cytochrome P450"/>
    <property type="match status" value="1"/>
</dbReference>
<dbReference type="InterPro" id="IPR036396">
    <property type="entry name" value="Cyt_P450_sf"/>
</dbReference>
<keyword evidence="8" id="KW-1133">Transmembrane helix</keyword>
<dbReference type="PRINTS" id="PR00385">
    <property type="entry name" value="P450"/>
</dbReference>
<evidence type="ECO:0000256" key="5">
    <source>
        <dbReference type="ARBA" id="ARBA00022617"/>
    </source>
</evidence>
<dbReference type="GO" id="GO:0020037">
    <property type="term" value="F:heme binding"/>
    <property type="evidence" value="ECO:0007669"/>
    <property type="project" value="InterPro"/>
</dbReference>
<dbReference type="EMBL" id="JH719490">
    <property type="protein sequence ID" value="EJF55953.1"/>
    <property type="molecule type" value="Genomic_DNA"/>
</dbReference>
<dbReference type="OrthoDB" id="2789670at2759"/>
<protein>
    <submittedName>
        <fullName evidence="15">O-methylsterigmatocystin oxidoreductase</fullName>
    </submittedName>
</protein>
<dbReference type="CDD" id="cd11065">
    <property type="entry name" value="CYP64-like"/>
    <property type="match status" value="1"/>
</dbReference>
<dbReference type="SUPFAM" id="SSF48264">
    <property type="entry name" value="Cytochrome P450"/>
    <property type="match status" value="1"/>
</dbReference>
<keyword evidence="5 13" id="KW-0349">Heme</keyword>
<organism evidence="15 16">
    <name type="scientific">Dichomitus squalens (strain LYAD-421)</name>
    <name type="common">Western red white-rot fungus</name>
    <dbReference type="NCBI Taxonomy" id="732165"/>
    <lineage>
        <taxon>Eukaryota</taxon>
        <taxon>Fungi</taxon>
        <taxon>Dikarya</taxon>
        <taxon>Basidiomycota</taxon>
        <taxon>Agaricomycotina</taxon>
        <taxon>Agaricomycetes</taxon>
        <taxon>Polyporales</taxon>
        <taxon>Polyporaceae</taxon>
        <taxon>Dichomitus</taxon>
    </lineage>
</organism>
<evidence type="ECO:0000313" key="16">
    <source>
        <dbReference type="Proteomes" id="UP000053319"/>
    </source>
</evidence>
<gene>
    <name evidence="15" type="ORF">DICSQDRAFT_72464</name>
</gene>
<evidence type="ECO:0000256" key="14">
    <source>
        <dbReference type="RuleBase" id="RU000461"/>
    </source>
</evidence>
<evidence type="ECO:0000313" key="15">
    <source>
        <dbReference type="EMBL" id="EJF55953.1"/>
    </source>
</evidence>
<evidence type="ECO:0000256" key="13">
    <source>
        <dbReference type="PIRSR" id="PIRSR602401-1"/>
    </source>
</evidence>
<evidence type="ECO:0000256" key="2">
    <source>
        <dbReference type="ARBA" id="ARBA00004167"/>
    </source>
</evidence>
<evidence type="ECO:0000256" key="3">
    <source>
        <dbReference type="ARBA" id="ARBA00005179"/>
    </source>
</evidence>
<keyword evidence="6" id="KW-0812">Transmembrane</keyword>
<comment type="subcellular location">
    <subcellularLocation>
        <location evidence="2">Membrane</location>
        <topology evidence="2">Single-pass membrane protein</topology>
    </subcellularLocation>
</comment>
<reference evidence="15 16" key="1">
    <citation type="journal article" date="2012" name="Science">
        <title>The Paleozoic origin of enzymatic lignin decomposition reconstructed from 31 fungal genomes.</title>
        <authorList>
            <person name="Floudas D."/>
            <person name="Binder M."/>
            <person name="Riley R."/>
            <person name="Barry K."/>
            <person name="Blanchette R.A."/>
            <person name="Henrissat B."/>
            <person name="Martinez A.T."/>
            <person name="Otillar R."/>
            <person name="Spatafora J.W."/>
            <person name="Yadav J.S."/>
            <person name="Aerts A."/>
            <person name="Benoit I."/>
            <person name="Boyd A."/>
            <person name="Carlson A."/>
            <person name="Copeland A."/>
            <person name="Coutinho P.M."/>
            <person name="de Vries R.P."/>
            <person name="Ferreira P."/>
            <person name="Findley K."/>
            <person name="Foster B."/>
            <person name="Gaskell J."/>
            <person name="Glotzer D."/>
            <person name="Gorecki P."/>
            <person name="Heitman J."/>
            <person name="Hesse C."/>
            <person name="Hori C."/>
            <person name="Igarashi K."/>
            <person name="Jurgens J.A."/>
            <person name="Kallen N."/>
            <person name="Kersten P."/>
            <person name="Kohler A."/>
            <person name="Kuees U."/>
            <person name="Kumar T.K.A."/>
            <person name="Kuo A."/>
            <person name="LaButti K."/>
            <person name="Larrondo L.F."/>
            <person name="Lindquist E."/>
            <person name="Ling A."/>
            <person name="Lombard V."/>
            <person name="Lucas S."/>
            <person name="Lundell T."/>
            <person name="Martin R."/>
            <person name="McLaughlin D.J."/>
            <person name="Morgenstern I."/>
            <person name="Morin E."/>
            <person name="Murat C."/>
            <person name="Nagy L.G."/>
            <person name="Nolan M."/>
            <person name="Ohm R.A."/>
            <person name="Patyshakuliyeva A."/>
            <person name="Rokas A."/>
            <person name="Ruiz-Duenas F.J."/>
            <person name="Sabat G."/>
            <person name="Salamov A."/>
            <person name="Samejima M."/>
            <person name="Schmutz J."/>
            <person name="Slot J.C."/>
            <person name="St John F."/>
            <person name="Stenlid J."/>
            <person name="Sun H."/>
            <person name="Sun S."/>
            <person name="Syed K."/>
            <person name="Tsang A."/>
            <person name="Wiebenga A."/>
            <person name="Young D."/>
            <person name="Pisabarro A."/>
            <person name="Eastwood D.C."/>
            <person name="Martin F."/>
            <person name="Cullen D."/>
            <person name="Grigoriev I.V."/>
            <person name="Hibbett D.S."/>
        </authorList>
    </citation>
    <scope>NUCLEOTIDE SEQUENCE [LARGE SCALE GENOMIC DNA]</scope>
    <source>
        <strain evidence="15 16">LYAD-421 SS1</strain>
    </source>
</reference>
<proteinExistence type="inferred from homology"/>
<feature type="binding site" description="axial binding residue" evidence="13">
    <location>
        <position position="388"/>
    </location>
    <ligand>
        <name>heme</name>
        <dbReference type="ChEBI" id="CHEBI:30413"/>
    </ligand>
    <ligandPart>
        <name>Fe</name>
        <dbReference type="ChEBI" id="CHEBI:18248"/>
    </ligandPart>
</feature>
<dbReference type="GO" id="GO:0004497">
    <property type="term" value="F:monooxygenase activity"/>
    <property type="evidence" value="ECO:0007669"/>
    <property type="project" value="UniProtKB-KW"/>
</dbReference>
<keyword evidence="7 13" id="KW-0479">Metal-binding</keyword>
<dbReference type="InterPro" id="IPR001128">
    <property type="entry name" value="Cyt_P450"/>
</dbReference>
<comment type="similarity">
    <text evidence="4 14">Belongs to the cytochrome P450 family.</text>
</comment>
<dbReference type="PANTHER" id="PTHR46300:SF7">
    <property type="entry name" value="P450, PUTATIVE (EUROFUNG)-RELATED"/>
    <property type="match status" value="1"/>
</dbReference>